<dbReference type="InterPro" id="IPR011701">
    <property type="entry name" value="MFS"/>
</dbReference>
<keyword evidence="2 6" id="KW-0812">Transmembrane</keyword>
<dbReference type="PANTHER" id="PTHR42718">
    <property type="entry name" value="MAJOR FACILITATOR SUPERFAMILY MULTIDRUG TRANSPORTER MFSC"/>
    <property type="match status" value="1"/>
</dbReference>
<dbReference type="PROSITE" id="PS50850">
    <property type="entry name" value="MFS"/>
    <property type="match status" value="1"/>
</dbReference>
<dbReference type="AlphaFoldDB" id="A0A428WWI9"/>
<feature type="transmembrane region" description="Helical" evidence="6">
    <location>
        <begin position="492"/>
        <end position="515"/>
    </location>
</feature>
<feature type="domain" description="Major facilitator superfamily (MFS) profile" evidence="7">
    <location>
        <begin position="30"/>
        <end position="519"/>
    </location>
</feature>
<dbReference type="PANTHER" id="PTHR42718:SF42">
    <property type="entry name" value="EXPORT PROTEIN"/>
    <property type="match status" value="1"/>
</dbReference>
<reference evidence="8 9" key="1">
    <citation type="submission" date="2018-05" db="EMBL/GenBank/DDBJ databases">
        <title>Evolution of GPA BGCs.</title>
        <authorList>
            <person name="Waglechner N."/>
            <person name="Wright G.D."/>
        </authorList>
    </citation>
    <scope>NUCLEOTIDE SEQUENCE [LARGE SCALE GENOMIC DNA]</scope>
    <source>
        <strain evidence="8 9">DSM 5908</strain>
    </source>
</reference>
<evidence type="ECO:0000256" key="3">
    <source>
        <dbReference type="ARBA" id="ARBA00022989"/>
    </source>
</evidence>
<feature type="transmembrane region" description="Helical" evidence="6">
    <location>
        <begin position="28"/>
        <end position="49"/>
    </location>
</feature>
<dbReference type="Gene3D" id="1.20.1720.10">
    <property type="entry name" value="Multidrug resistance protein D"/>
    <property type="match status" value="1"/>
</dbReference>
<feature type="transmembrane region" description="Helical" evidence="6">
    <location>
        <begin position="124"/>
        <end position="145"/>
    </location>
</feature>
<sequence>MTMTRQFTLPGIEPDRAGPAEHRDPRRWLILFFLVTAFMLTILNTTIVNVGIRVLTDPRRGLGATQTEIVWAVNAFTLLLGTLLVTWSTLGDRYGHRRMLLAGLGVFGLGALGAAFSASPGMLIGWQAVMGVGGAAIPASTLAIITHVFGPEERPKAIGVWAASAGPAMALGPIVGGALLDNFPWGAIFLVNVPIVLVVLAGVTRYAPLARSDRRDRLDPVGVLLSIAGIFLVIFGIMEGGSLGSWARWPVLVPIVAGFAVLGGFVWHARRRDRPALDVRLFRDPRFSAAASVVALAFVGIFGVTLFVMLYFQSVRQFSALRTGLSVLPLAVGLAVFSPGAPALARKFGPKVVVSAGMATATACFFSYTFLTADSPLWLPMVIFFLQGAGMAHVISPATGIIMARVPRENAGMGSAVANLARDVGGALGLAALGSVLAVSYRHHVDGVLAALPGPVRAAAGDSIAATHAIAGRLGPAAQRLLPAADTAFLSAMHTTAVVCGVLGFAGVCIAISGLPGRPAKTK</sequence>
<gene>
    <name evidence="8" type="ORF">DMA12_09125</name>
</gene>
<feature type="transmembrane region" description="Helical" evidence="6">
    <location>
        <begin position="352"/>
        <end position="371"/>
    </location>
</feature>
<dbReference type="SUPFAM" id="SSF103473">
    <property type="entry name" value="MFS general substrate transporter"/>
    <property type="match status" value="1"/>
</dbReference>
<dbReference type="PRINTS" id="PR01036">
    <property type="entry name" value="TCRTETB"/>
</dbReference>
<feature type="transmembrane region" description="Helical" evidence="6">
    <location>
        <begin position="157"/>
        <end position="179"/>
    </location>
</feature>
<keyword evidence="3 6" id="KW-1133">Transmembrane helix</keyword>
<feature type="transmembrane region" description="Helical" evidence="6">
    <location>
        <begin position="377"/>
        <end position="403"/>
    </location>
</feature>
<dbReference type="OrthoDB" id="9781469at2"/>
<evidence type="ECO:0000313" key="9">
    <source>
        <dbReference type="Proteomes" id="UP000286716"/>
    </source>
</evidence>
<evidence type="ECO:0000259" key="7">
    <source>
        <dbReference type="PROSITE" id="PS50850"/>
    </source>
</evidence>
<evidence type="ECO:0000256" key="2">
    <source>
        <dbReference type="ARBA" id="ARBA00022692"/>
    </source>
</evidence>
<comment type="subcellular location">
    <subcellularLocation>
        <location evidence="1">Cell membrane</location>
        <topology evidence="1">Multi-pass membrane protein</topology>
    </subcellularLocation>
</comment>
<evidence type="ECO:0000256" key="5">
    <source>
        <dbReference type="SAM" id="MobiDB-lite"/>
    </source>
</evidence>
<feature type="transmembrane region" description="Helical" evidence="6">
    <location>
        <begin position="185"/>
        <end position="206"/>
    </location>
</feature>
<dbReference type="InterPro" id="IPR036259">
    <property type="entry name" value="MFS_trans_sf"/>
</dbReference>
<feature type="transmembrane region" description="Helical" evidence="6">
    <location>
        <begin position="218"/>
        <end position="237"/>
    </location>
</feature>
<dbReference type="Proteomes" id="UP000286716">
    <property type="component" value="Unassembled WGS sequence"/>
</dbReference>
<dbReference type="InterPro" id="IPR020846">
    <property type="entry name" value="MFS_dom"/>
</dbReference>
<dbReference type="Pfam" id="PF07690">
    <property type="entry name" value="MFS_1"/>
    <property type="match status" value="1"/>
</dbReference>
<feature type="transmembrane region" description="Helical" evidence="6">
    <location>
        <begin position="249"/>
        <end position="267"/>
    </location>
</feature>
<proteinExistence type="predicted"/>
<evidence type="ECO:0000313" key="8">
    <source>
        <dbReference type="EMBL" id="RSM47377.1"/>
    </source>
</evidence>
<accession>A0A428WWI9</accession>
<name>A0A428WWI9_AMYBA</name>
<keyword evidence="9" id="KW-1185">Reference proteome</keyword>
<feature type="transmembrane region" description="Helical" evidence="6">
    <location>
        <begin position="287"/>
        <end position="312"/>
    </location>
</feature>
<organism evidence="8 9">
    <name type="scientific">Amycolatopsis balhimycina DSM 5908</name>
    <dbReference type="NCBI Taxonomy" id="1081091"/>
    <lineage>
        <taxon>Bacteria</taxon>
        <taxon>Bacillati</taxon>
        <taxon>Actinomycetota</taxon>
        <taxon>Actinomycetes</taxon>
        <taxon>Pseudonocardiales</taxon>
        <taxon>Pseudonocardiaceae</taxon>
        <taxon>Amycolatopsis</taxon>
    </lineage>
</organism>
<feature type="transmembrane region" description="Helical" evidence="6">
    <location>
        <begin position="99"/>
        <end position="118"/>
    </location>
</feature>
<dbReference type="EMBL" id="QHHU01000010">
    <property type="protein sequence ID" value="RSM47377.1"/>
    <property type="molecule type" value="Genomic_DNA"/>
</dbReference>
<evidence type="ECO:0000256" key="1">
    <source>
        <dbReference type="ARBA" id="ARBA00004651"/>
    </source>
</evidence>
<feature type="transmembrane region" description="Helical" evidence="6">
    <location>
        <begin position="69"/>
        <end position="87"/>
    </location>
</feature>
<dbReference type="CDD" id="cd17321">
    <property type="entry name" value="MFS_MMR_MDR_like"/>
    <property type="match status" value="1"/>
</dbReference>
<evidence type="ECO:0000256" key="4">
    <source>
        <dbReference type="ARBA" id="ARBA00023136"/>
    </source>
</evidence>
<dbReference type="Gene3D" id="1.20.1250.20">
    <property type="entry name" value="MFS general substrate transporter like domains"/>
    <property type="match status" value="1"/>
</dbReference>
<feature type="region of interest" description="Disordered" evidence="5">
    <location>
        <begin position="1"/>
        <end position="20"/>
    </location>
</feature>
<dbReference type="GO" id="GO:0005886">
    <property type="term" value="C:plasma membrane"/>
    <property type="evidence" value="ECO:0007669"/>
    <property type="project" value="UniProtKB-SubCell"/>
</dbReference>
<evidence type="ECO:0000256" key="6">
    <source>
        <dbReference type="SAM" id="Phobius"/>
    </source>
</evidence>
<comment type="caution">
    <text evidence="8">The sequence shown here is derived from an EMBL/GenBank/DDBJ whole genome shotgun (WGS) entry which is preliminary data.</text>
</comment>
<keyword evidence="4 6" id="KW-0472">Membrane</keyword>
<feature type="transmembrane region" description="Helical" evidence="6">
    <location>
        <begin position="324"/>
        <end position="345"/>
    </location>
</feature>
<dbReference type="GO" id="GO:0022857">
    <property type="term" value="F:transmembrane transporter activity"/>
    <property type="evidence" value="ECO:0007669"/>
    <property type="project" value="InterPro"/>
</dbReference>
<protein>
    <submittedName>
        <fullName evidence="8">MFS transporter</fullName>
    </submittedName>
</protein>
<feature type="transmembrane region" description="Helical" evidence="6">
    <location>
        <begin position="424"/>
        <end position="441"/>
    </location>
</feature>